<reference evidence="13 14" key="1">
    <citation type="journal article" date="2018" name="Mol. Biol. Evol.">
        <title>Broad Genomic Sampling Reveals a Smut Pathogenic Ancestry of the Fungal Clade Ustilaginomycotina.</title>
        <authorList>
            <person name="Kijpornyongpan T."/>
            <person name="Mondo S.J."/>
            <person name="Barry K."/>
            <person name="Sandor L."/>
            <person name="Lee J."/>
            <person name="Lipzen A."/>
            <person name="Pangilinan J."/>
            <person name="LaButti K."/>
            <person name="Hainaut M."/>
            <person name="Henrissat B."/>
            <person name="Grigoriev I.V."/>
            <person name="Spatafora J.W."/>
            <person name="Aime M.C."/>
        </authorList>
    </citation>
    <scope>NUCLEOTIDE SEQUENCE [LARGE SCALE GENOMIC DNA]</scope>
    <source>
        <strain evidence="13 14">MCA 4186</strain>
    </source>
</reference>
<keyword evidence="3" id="KW-0679">Respiratory chain</keyword>
<comment type="subcellular location">
    <subcellularLocation>
        <location evidence="1">Mitochondrion inner membrane</location>
        <topology evidence="1">Peripheral membrane protein</topology>
        <orientation evidence="1">Matrix side</orientation>
    </subcellularLocation>
</comment>
<evidence type="ECO:0000256" key="4">
    <source>
        <dbReference type="ARBA" id="ARBA00022792"/>
    </source>
</evidence>
<keyword evidence="4" id="KW-0999">Mitochondrion inner membrane</keyword>
<dbReference type="PANTHER" id="PTHR11851">
    <property type="entry name" value="METALLOPROTEASE"/>
    <property type="match status" value="1"/>
</dbReference>
<keyword evidence="6" id="KW-0249">Electron transport</keyword>
<dbReference type="InterPro" id="IPR007863">
    <property type="entry name" value="Peptidase_M16_C"/>
</dbReference>
<dbReference type="InterPro" id="IPR011765">
    <property type="entry name" value="Pept_M16_N"/>
</dbReference>
<dbReference type="Gene3D" id="3.30.830.10">
    <property type="entry name" value="Metalloenzyme, LuxS/M16 peptidase-like"/>
    <property type="match status" value="2"/>
</dbReference>
<dbReference type="PANTHER" id="PTHR11851:SF209">
    <property type="entry name" value="CYTOCHROME B-C1 COMPLEX SUBUNIT 2, MITOCHONDRIAL"/>
    <property type="match status" value="1"/>
</dbReference>
<evidence type="ECO:0000256" key="5">
    <source>
        <dbReference type="ARBA" id="ARBA00022946"/>
    </source>
</evidence>
<feature type="domain" description="Peptidase M16 N-terminal" evidence="11">
    <location>
        <begin position="52"/>
        <end position="192"/>
    </location>
</feature>
<feature type="domain" description="Peptidase M16 C-terminal" evidence="12">
    <location>
        <begin position="199"/>
        <end position="377"/>
    </location>
</feature>
<dbReference type="AlphaFoldDB" id="A0A316Z7J1"/>
<evidence type="ECO:0000256" key="3">
    <source>
        <dbReference type="ARBA" id="ARBA00022660"/>
    </source>
</evidence>
<evidence type="ECO:0000256" key="1">
    <source>
        <dbReference type="ARBA" id="ARBA00004443"/>
    </source>
</evidence>
<gene>
    <name evidence="13" type="ORF">FA09DRAFT_320439</name>
</gene>
<dbReference type="InterPro" id="IPR050361">
    <property type="entry name" value="MPP/UQCRC_Complex"/>
</dbReference>
<dbReference type="FunFam" id="3.30.830.10:FF:000039">
    <property type="entry name" value="Ubiquinol-cytochrome c reductase core subunit 2"/>
    <property type="match status" value="1"/>
</dbReference>
<organism evidence="13 14">
    <name type="scientific">Tilletiopsis washingtonensis</name>
    <dbReference type="NCBI Taxonomy" id="58919"/>
    <lineage>
        <taxon>Eukaryota</taxon>
        <taxon>Fungi</taxon>
        <taxon>Dikarya</taxon>
        <taxon>Basidiomycota</taxon>
        <taxon>Ustilaginomycotina</taxon>
        <taxon>Exobasidiomycetes</taxon>
        <taxon>Entylomatales</taxon>
        <taxon>Entylomatales incertae sedis</taxon>
        <taxon>Tilletiopsis</taxon>
    </lineage>
</organism>
<dbReference type="GO" id="GO:0046872">
    <property type="term" value="F:metal ion binding"/>
    <property type="evidence" value="ECO:0007669"/>
    <property type="project" value="InterPro"/>
</dbReference>
<keyword evidence="7" id="KW-0496">Mitochondrion</keyword>
<dbReference type="GeneID" id="37268523"/>
<evidence type="ECO:0000256" key="9">
    <source>
        <dbReference type="ARBA" id="ARBA00038146"/>
    </source>
</evidence>
<evidence type="ECO:0000256" key="10">
    <source>
        <dbReference type="ARBA" id="ARBA00040751"/>
    </source>
</evidence>
<dbReference type="EMBL" id="KZ819297">
    <property type="protein sequence ID" value="PWN96912.1"/>
    <property type="molecule type" value="Genomic_DNA"/>
</dbReference>
<evidence type="ECO:0000313" key="14">
    <source>
        <dbReference type="Proteomes" id="UP000245946"/>
    </source>
</evidence>
<proteinExistence type="inferred from homology"/>
<evidence type="ECO:0000256" key="8">
    <source>
        <dbReference type="ARBA" id="ARBA00023136"/>
    </source>
</evidence>
<dbReference type="Proteomes" id="UP000245946">
    <property type="component" value="Unassembled WGS sequence"/>
</dbReference>
<keyword evidence="5" id="KW-0809">Transit peptide</keyword>
<dbReference type="SUPFAM" id="SSF63411">
    <property type="entry name" value="LuxS/MPP-like metallohydrolase"/>
    <property type="match status" value="2"/>
</dbReference>
<dbReference type="RefSeq" id="XP_025597191.1">
    <property type="nucleotide sequence ID" value="XM_025740979.1"/>
</dbReference>
<keyword evidence="14" id="KW-1185">Reference proteome</keyword>
<dbReference type="Pfam" id="PF00675">
    <property type="entry name" value="Peptidase_M16"/>
    <property type="match status" value="1"/>
</dbReference>
<name>A0A316Z7J1_9BASI</name>
<keyword evidence="8" id="KW-0472">Membrane</keyword>
<evidence type="ECO:0000259" key="12">
    <source>
        <dbReference type="Pfam" id="PF05193"/>
    </source>
</evidence>
<sequence>MRACSALWLPGGRGYLELSARVRVARASERGSSTRLVRRQYGSRQRLTGRALQDDGSQTTSITVAINAGPRYETSAGVAHILKNFTFKSTAQRSALRLIREAELYGGLLSSSLSKEHLFLTAEFLRGDEDFFVQVLGEVLSSSKLLEHEFQEEVLPSVASEFSSVQASPAALAFDAFTQAAYRQRGLGASLYASPITPVSHDAAVSFARAAFAKSNLAVLGSGIDAGALASLVSKHFQGVASSGSVAAGASKYFGGDARIAYAPAHSDSPRASDGHVVFGFEGAALGSPELAVLRAHLGGEAAVKWSTGLSPLAAVSAGHPGVQANAFNLGFSDSGLFGAHVSAPHAKIGEVAKAAAQAFKKAADSISSEDLSRAVAKAKFEAAAALENRATTQAVAGAQLLNGSEVQSLEEAFSKFEGVKADALSSAAGKLLKSKPTLVVVGDVQKLPYADELF</sequence>
<comment type="similarity">
    <text evidence="9">Belongs to the peptidase M16 family. UQCRC2/QCR2 subfamily.</text>
</comment>
<dbReference type="FunFam" id="3.30.830.10:FF:000021">
    <property type="entry name" value="Cytochrome b-c1 complex subunit 2"/>
    <property type="match status" value="1"/>
</dbReference>
<evidence type="ECO:0000256" key="2">
    <source>
        <dbReference type="ARBA" id="ARBA00022448"/>
    </source>
</evidence>
<evidence type="ECO:0000313" key="13">
    <source>
        <dbReference type="EMBL" id="PWN96912.1"/>
    </source>
</evidence>
<evidence type="ECO:0000256" key="6">
    <source>
        <dbReference type="ARBA" id="ARBA00022982"/>
    </source>
</evidence>
<dbReference type="Pfam" id="PF05193">
    <property type="entry name" value="Peptidase_M16_C"/>
    <property type="match status" value="1"/>
</dbReference>
<evidence type="ECO:0000256" key="7">
    <source>
        <dbReference type="ARBA" id="ARBA00023128"/>
    </source>
</evidence>
<dbReference type="STRING" id="58919.A0A316Z7J1"/>
<keyword evidence="2" id="KW-0813">Transport</keyword>
<evidence type="ECO:0000259" key="11">
    <source>
        <dbReference type="Pfam" id="PF00675"/>
    </source>
</evidence>
<dbReference type="OrthoDB" id="6369905at2759"/>
<dbReference type="InterPro" id="IPR011249">
    <property type="entry name" value="Metalloenz_LuxS/M16"/>
</dbReference>
<accession>A0A316Z7J1</accession>
<protein>
    <recommendedName>
        <fullName evidence="10">Cytochrome b-c1 complex subunit 2, mitochondrial</fullName>
    </recommendedName>
</protein>
<dbReference type="GO" id="GO:0005743">
    <property type="term" value="C:mitochondrial inner membrane"/>
    <property type="evidence" value="ECO:0007669"/>
    <property type="project" value="UniProtKB-SubCell"/>
</dbReference>